<comment type="similarity">
    <text evidence="1">Belongs to the sulfur carrier protein TusA family.</text>
</comment>
<dbReference type="AlphaFoldDB" id="A0A0S7Y4K9"/>
<evidence type="ECO:0000256" key="1">
    <source>
        <dbReference type="ARBA" id="ARBA00008984"/>
    </source>
</evidence>
<proteinExistence type="inferred from homology"/>
<dbReference type="Gene3D" id="3.30.110.40">
    <property type="entry name" value="TusA-like domain"/>
    <property type="match status" value="1"/>
</dbReference>
<name>A0A0S7Y4K9_UNCSA</name>
<dbReference type="EMBL" id="LIZX01000018">
    <property type="protein sequence ID" value="KPJ69640.1"/>
    <property type="molecule type" value="Genomic_DNA"/>
</dbReference>
<evidence type="ECO:0000313" key="3">
    <source>
        <dbReference type="EMBL" id="KPJ69640.1"/>
    </source>
</evidence>
<accession>A0A0S7Y4K9</accession>
<sequence>MATKTLDTLGLKCPQPILKVATLVPQMNPGDILEVLADCESFPKDIKAWAEKTGKTLLFCNTDADGKHTAQIQF</sequence>
<dbReference type="PROSITE" id="PS01148">
    <property type="entry name" value="UPF0033"/>
    <property type="match status" value="1"/>
</dbReference>
<protein>
    <submittedName>
        <fullName evidence="3">SirA-like protein</fullName>
    </submittedName>
</protein>
<dbReference type="InterPro" id="IPR001455">
    <property type="entry name" value="TusA-like"/>
</dbReference>
<evidence type="ECO:0000313" key="4">
    <source>
        <dbReference type="Proteomes" id="UP000051861"/>
    </source>
</evidence>
<dbReference type="PANTHER" id="PTHR33279">
    <property type="entry name" value="SULFUR CARRIER PROTEIN YEDF-RELATED"/>
    <property type="match status" value="1"/>
</dbReference>
<dbReference type="InterPro" id="IPR036868">
    <property type="entry name" value="TusA-like_sf"/>
</dbReference>
<gene>
    <name evidence="3" type="ORF">AMJ44_03015</name>
</gene>
<dbReference type="SUPFAM" id="SSF64307">
    <property type="entry name" value="SirA-like"/>
    <property type="match status" value="1"/>
</dbReference>
<reference evidence="3 4" key="1">
    <citation type="journal article" date="2015" name="Microbiome">
        <title>Genomic resolution of linkages in carbon, nitrogen, and sulfur cycling among widespread estuary sediment bacteria.</title>
        <authorList>
            <person name="Baker B.J."/>
            <person name="Lazar C.S."/>
            <person name="Teske A.P."/>
            <person name="Dick G.J."/>
        </authorList>
    </citation>
    <scope>NUCLEOTIDE SEQUENCE [LARGE SCALE GENOMIC DNA]</scope>
    <source>
        <strain evidence="3">DG_54_3</strain>
    </source>
</reference>
<comment type="caution">
    <text evidence="3">The sequence shown here is derived from an EMBL/GenBank/DDBJ whole genome shotgun (WGS) entry which is preliminary data.</text>
</comment>
<dbReference type="Proteomes" id="UP000051861">
    <property type="component" value="Unassembled WGS sequence"/>
</dbReference>
<dbReference type="PANTHER" id="PTHR33279:SF6">
    <property type="entry name" value="SULFUR CARRIER PROTEIN YEDF-RELATED"/>
    <property type="match status" value="1"/>
</dbReference>
<feature type="domain" description="UPF0033" evidence="2">
    <location>
        <begin position="6"/>
        <end position="30"/>
    </location>
</feature>
<dbReference type="CDD" id="cd00291">
    <property type="entry name" value="SirA_YedF_YeeD"/>
    <property type="match status" value="1"/>
</dbReference>
<evidence type="ECO:0000259" key="2">
    <source>
        <dbReference type="PROSITE" id="PS01148"/>
    </source>
</evidence>
<organism evidence="3 4">
    <name type="scientific">candidate division WOR-1 bacterium DG_54_3</name>
    <dbReference type="NCBI Taxonomy" id="1703775"/>
    <lineage>
        <taxon>Bacteria</taxon>
        <taxon>Bacillati</taxon>
        <taxon>Saganbacteria</taxon>
    </lineage>
</organism>
<dbReference type="Pfam" id="PF01206">
    <property type="entry name" value="TusA"/>
    <property type="match status" value="1"/>
</dbReference>